<dbReference type="EMBL" id="CDMZ01004754">
    <property type="protein sequence ID" value="CEM50779.1"/>
    <property type="molecule type" value="Genomic_DNA"/>
</dbReference>
<dbReference type="AlphaFoldDB" id="A0A0G4I1L4"/>
<dbReference type="InterPro" id="IPR003034">
    <property type="entry name" value="SAP_dom"/>
</dbReference>
<reference evidence="2" key="1">
    <citation type="submission" date="2014-11" db="EMBL/GenBank/DDBJ databases">
        <authorList>
            <person name="Otto D Thomas"/>
            <person name="Naeem Raeece"/>
        </authorList>
    </citation>
    <scope>NUCLEOTIDE SEQUENCE</scope>
</reference>
<evidence type="ECO:0000259" key="1">
    <source>
        <dbReference type="PROSITE" id="PS50800"/>
    </source>
</evidence>
<dbReference type="Gene3D" id="1.10.720.30">
    <property type="entry name" value="SAP domain"/>
    <property type="match status" value="1"/>
</dbReference>
<gene>
    <name evidence="2" type="ORF">Cvel_34798</name>
</gene>
<accession>A0A0G4I1L4</accession>
<dbReference type="InterPro" id="IPR036361">
    <property type="entry name" value="SAP_dom_sf"/>
</dbReference>
<dbReference type="Pfam" id="PF02037">
    <property type="entry name" value="SAP"/>
    <property type="match status" value="1"/>
</dbReference>
<proteinExistence type="predicted"/>
<dbReference type="PROSITE" id="PS50800">
    <property type="entry name" value="SAP"/>
    <property type="match status" value="1"/>
</dbReference>
<dbReference type="SMART" id="SM00513">
    <property type="entry name" value="SAP"/>
    <property type="match status" value="1"/>
</dbReference>
<feature type="non-terminal residue" evidence="2">
    <location>
        <position position="1"/>
    </location>
</feature>
<organism evidence="2">
    <name type="scientific">Chromera velia CCMP2878</name>
    <dbReference type="NCBI Taxonomy" id="1169474"/>
    <lineage>
        <taxon>Eukaryota</taxon>
        <taxon>Sar</taxon>
        <taxon>Alveolata</taxon>
        <taxon>Colpodellida</taxon>
        <taxon>Chromeraceae</taxon>
        <taxon>Chromera</taxon>
    </lineage>
</organism>
<dbReference type="VEuPathDB" id="CryptoDB:Cvel_34798"/>
<name>A0A0G4I1L4_9ALVE</name>
<protein>
    <recommendedName>
        <fullName evidence="1">SAP domain-containing protein</fullName>
    </recommendedName>
</protein>
<dbReference type="SUPFAM" id="SSF68906">
    <property type="entry name" value="SAP domain"/>
    <property type="match status" value="1"/>
</dbReference>
<feature type="domain" description="SAP" evidence="1">
    <location>
        <begin position="8"/>
        <end position="42"/>
    </location>
</feature>
<sequence>SLVDSGDVNKLTVADLKEWLKARDKRTTGKKAELVDRVKESLQ</sequence>
<evidence type="ECO:0000313" key="2">
    <source>
        <dbReference type="EMBL" id="CEM50779.1"/>
    </source>
</evidence>